<accession>A0A9P5YB43</accession>
<dbReference type="EMBL" id="MU150253">
    <property type="protein sequence ID" value="KAF9464626.1"/>
    <property type="molecule type" value="Genomic_DNA"/>
</dbReference>
<evidence type="ECO:0000313" key="2">
    <source>
        <dbReference type="Proteomes" id="UP000807353"/>
    </source>
</evidence>
<keyword evidence="2" id="KW-1185">Reference proteome</keyword>
<name>A0A9P5YB43_9AGAR</name>
<evidence type="ECO:0000313" key="1">
    <source>
        <dbReference type="EMBL" id="KAF9464626.1"/>
    </source>
</evidence>
<sequence>KSSTLAWKRAYAISKVSTHLPDCPDDLTELQFAHLAFEPVCHFCWRRKCHTIMWAAHTRCCSKCGNENFTNHPTKFGMPYEGVPFDRVGISTNGEFFYQNLFSLRALEDYNREYFSVPAHEKGAWLAKKKEYRHSRVEFAQVCRAWSRRRDAAQDVMLRKARRKLRSESNSSNLLPILAHTE</sequence>
<dbReference type="Proteomes" id="UP000807353">
    <property type="component" value="Unassembled WGS sequence"/>
</dbReference>
<comment type="caution">
    <text evidence="1">The sequence shown here is derived from an EMBL/GenBank/DDBJ whole genome shotgun (WGS) entry which is preliminary data.</text>
</comment>
<feature type="non-terminal residue" evidence="1">
    <location>
        <position position="1"/>
    </location>
</feature>
<reference evidence="1" key="1">
    <citation type="submission" date="2020-11" db="EMBL/GenBank/DDBJ databases">
        <authorList>
            <consortium name="DOE Joint Genome Institute"/>
            <person name="Ahrendt S."/>
            <person name="Riley R."/>
            <person name="Andreopoulos W."/>
            <person name="Labutti K."/>
            <person name="Pangilinan J."/>
            <person name="Ruiz-Duenas F.J."/>
            <person name="Barrasa J.M."/>
            <person name="Sanchez-Garcia M."/>
            <person name="Camarero S."/>
            <person name="Miyauchi S."/>
            <person name="Serrano A."/>
            <person name="Linde D."/>
            <person name="Babiker R."/>
            <person name="Drula E."/>
            <person name="Ayuso-Fernandez I."/>
            <person name="Pacheco R."/>
            <person name="Padilla G."/>
            <person name="Ferreira P."/>
            <person name="Barriuso J."/>
            <person name="Kellner H."/>
            <person name="Castanera R."/>
            <person name="Alfaro M."/>
            <person name="Ramirez L."/>
            <person name="Pisabarro A.G."/>
            <person name="Kuo A."/>
            <person name="Tritt A."/>
            <person name="Lipzen A."/>
            <person name="He G."/>
            <person name="Yan M."/>
            <person name="Ng V."/>
            <person name="Cullen D."/>
            <person name="Martin F."/>
            <person name="Rosso M.-N."/>
            <person name="Henrissat B."/>
            <person name="Hibbett D."/>
            <person name="Martinez A.T."/>
            <person name="Grigoriev I.V."/>
        </authorList>
    </citation>
    <scope>NUCLEOTIDE SEQUENCE</scope>
    <source>
        <strain evidence="1">CBS 247.69</strain>
    </source>
</reference>
<organism evidence="1 2">
    <name type="scientific">Collybia nuda</name>
    <dbReference type="NCBI Taxonomy" id="64659"/>
    <lineage>
        <taxon>Eukaryota</taxon>
        <taxon>Fungi</taxon>
        <taxon>Dikarya</taxon>
        <taxon>Basidiomycota</taxon>
        <taxon>Agaricomycotina</taxon>
        <taxon>Agaricomycetes</taxon>
        <taxon>Agaricomycetidae</taxon>
        <taxon>Agaricales</taxon>
        <taxon>Tricholomatineae</taxon>
        <taxon>Clitocybaceae</taxon>
        <taxon>Collybia</taxon>
    </lineage>
</organism>
<dbReference type="AlphaFoldDB" id="A0A9P5YB43"/>
<proteinExistence type="predicted"/>
<protein>
    <submittedName>
        <fullName evidence="1">Uncharacterized protein</fullName>
    </submittedName>
</protein>
<gene>
    <name evidence="1" type="ORF">BDZ94DRAFT_1256188</name>
</gene>
<dbReference type="OrthoDB" id="3066739at2759"/>